<keyword evidence="1" id="KW-0732">Signal</keyword>
<dbReference type="Gene3D" id="2.60.20.10">
    <property type="entry name" value="Crystallins"/>
    <property type="match status" value="1"/>
</dbReference>
<dbReference type="STRING" id="68775.A0A5C3M9G4"/>
<evidence type="ECO:0008006" key="4">
    <source>
        <dbReference type="Google" id="ProtNLM"/>
    </source>
</evidence>
<name>A0A5C3M9G4_9AGAR</name>
<reference evidence="2 3" key="1">
    <citation type="journal article" date="2019" name="Nat. Ecol. Evol.">
        <title>Megaphylogeny resolves global patterns of mushroom evolution.</title>
        <authorList>
            <person name="Varga T."/>
            <person name="Krizsan K."/>
            <person name="Foldi C."/>
            <person name="Dima B."/>
            <person name="Sanchez-Garcia M."/>
            <person name="Sanchez-Ramirez S."/>
            <person name="Szollosi G.J."/>
            <person name="Szarkandi J.G."/>
            <person name="Papp V."/>
            <person name="Albert L."/>
            <person name="Andreopoulos W."/>
            <person name="Angelini C."/>
            <person name="Antonin V."/>
            <person name="Barry K.W."/>
            <person name="Bougher N.L."/>
            <person name="Buchanan P."/>
            <person name="Buyck B."/>
            <person name="Bense V."/>
            <person name="Catcheside P."/>
            <person name="Chovatia M."/>
            <person name="Cooper J."/>
            <person name="Damon W."/>
            <person name="Desjardin D."/>
            <person name="Finy P."/>
            <person name="Geml J."/>
            <person name="Haridas S."/>
            <person name="Hughes K."/>
            <person name="Justo A."/>
            <person name="Karasinski D."/>
            <person name="Kautmanova I."/>
            <person name="Kiss B."/>
            <person name="Kocsube S."/>
            <person name="Kotiranta H."/>
            <person name="LaButti K.M."/>
            <person name="Lechner B.E."/>
            <person name="Liimatainen K."/>
            <person name="Lipzen A."/>
            <person name="Lukacs Z."/>
            <person name="Mihaltcheva S."/>
            <person name="Morgado L.N."/>
            <person name="Niskanen T."/>
            <person name="Noordeloos M.E."/>
            <person name="Ohm R.A."/>
            <person name="Ortiz-Santana B."/>
            <person name="Ovrebo C."/>
            <person name="Racz N."/>
            <person name="Riley R."/>
            <person name="Savchenko A."/>
            <person name="Shiryaev A."/>
            <person name="Soop K."/>
            <person name="Spirin V."/>
            <person name="Szebenyi C."/>
            <person name="Tomsovsky M."/>
            <person name="Tulloss R.E."/>
            <person name="Uehling J."/>
            <person name="Grigoriev I.V."/>
            <person name="Vagvolgyi C."/>
            <person name="Papp T."/>
            <person name="Martin F.M."/>
            <person name="Miettinen O."/>
            <person name="Hibbett D.S."/>
            <person name="Nagy L.G."/>
        </authorList>
    </citation>
    <scope>NUCLEOTIDE SEQUENCE [LARGE SCALE GENOMIC DNA]</scope>
    <source>
        <strain evidence="2 3">CBS 166.37</strain>
    </source>
</reference>
<dbReference type="EMBL" id="ML213593">
    <property type="protein sequence ID" value="TFK42094.1"/>
    <property type="molecule type" value="Genomic_DNA"/>
</dbReference>
<dbReference type="OrthoDB" id="5401396at2759"/>
<feature type="signal peptide" evidence="1">
    <location>
        <begin position="1"/>
        <end position="25"/>
    </location>
</feature>
<accession>A0A5C3M9G4</accession>
<evidence type="ECO:0000256" key="1">
    <source>
        <dbReference type="SAM" id="SignalP"/>
    </source>
</evidence>
<dbReference type="Proteomes" id="UP000308652">
    <property type="component" value="Unassembled WGS sequence"/>
</dbReference>
<sequence length="123" mass="12863">MFAKLPLIALVSALASAAVIPPATSKPNNANKYNAAQANANLLVCVDLDLHGSCAMFAYTTGVCYNLPTSYNDAVSSVTPEGDGHACTLYQDVGCTGPSFTVVQYERWLSGFNDVASSFLCSA</sequence>
<organism evidence="2 3">
    <name type="scientific">Crucibulum laeve</name>
    <dbReference type="NCBI Taxonomy" id="68775"/>
    <lineage>
        <taxon>Eukaryota</taxon>
        <taxon>Fungi</taxon>
        <taxon>Dikarya</taxon>
        <taxon>Basidiomycota</taxon>
        <taxon>Agaricomycotina</taxon>
        <taxon>Agaricomycetes</taxon>
        <taxon>Agaricomycetidae</taxon>
        <taxon>Agaricales</taxon>
        <taxon>Agaricineae</taxon>
        <taxon>Nidulariaceae</taxon>
        <taxon>Crucibulum</taxon>
    </lineage>
</organism>
<evidence type="ECO:0000313" key="3">
    <source>
        <dbReference type="Proteomes" id="UP000308652"/>
    </source>
</evidence>
<gene>
    <name evidence="2" type="ORF">BDQ12DRAFT_677637</name>
</gene>
<protein>
    <recommendedName>
        <fullName evidence="4">Beta/gamma crystallin 'Greek key' domain-containing protein</fullName>
    </recommendedName>
</protein>
<dbReference type="AlphaFoldDB" id="A0A5C3M9G4"/>
<proteinExistence type="predicted"/>
<keyword evidence="3" id="KW-1185">Reference proteome</keyword>
<evidence type="ECO:0000313" key="2">
    <source>
        <dbReference type="EMBL" id="TFK42094.1"/>
    </source>
</evidence>
<feature type="chain" id="PRO_5023083963" description="Beta/gamma crystallin 'Greek key' domain-containing protein" evidence="1">
    <location>
        <begin position="26"/>
        <end position="123"/>
    </location>
</feature>